<protein>
    <recommendedName>
        <fullName evidence="5">CENP-V/GFA domain-containing protein</fullName>
    </recommendedName>
</protein>
<dbReference type="PANTHER" id="PTHR33337:SF32">
    <property type="entry name" value="DUF636 DOMAIN PROTEIN (AFU_ORTHOLOGUE AFUA_7G04120)"/>
    <property type="match status" value="1"/>
</dbReference>
<dbReference type="RefSeq" id="XP_040712850.1">
    <property type="nucleotide sequence ID" value="XM_040854615.1"/>
</dbReference>
<dbReference type="Proteomes" id="UP000193689">
    <property type="component" value="Unassembled WGS sequence"/>
</dbReference>
<dbReference type="InterPro" id="IPR011057">
    <property type="entry name" value="Mss4-like_sf"/>
</dbReference>
<dbReference type="EMBL" id="MCFJ01000011">
    <property type="protein sequence ID" value="ORY60623.1"/>
    <property type="molecule type" value="Genomic_DNA"/>
</dbReference>
<feature type="domain" description="CENP-V/GFA" evidence="5">
    <location>
        <begin position="2"/>
        <end position="114"/>
    </location>
</feature>
<dbReference type="GO" id="GO:0016846">
    <property type="term" value="F:carbon-sulfur lyase activity"/>
    <property type="evidence" value="ECO:0007669"/>
    <property type="project" value="InterPro"/>
</dbReference>
<keyword evidence="7" id="KW-1185">Reference proteome</keyword>
<evidence type="ECO:0000313" key="7">
    <source>
        <dbReference type="Proteomes" id="UP000193689"/>
    </source>
</evidence>
<keyword evidence="3" id="KW-0862">Zinc</keyword>
<dbReference type="GeneID" id="63770827"/>
<dbReference type="STRING" id="1141098.A0A1Y2DMV1"/>
<evidence type="ECO:0000256" key="4">
    <source>
        <dbReference type="ARBA" id="ARBA00023239"/>
    </source>
</evidence>
<accession>A0A1Y2DMV1</accession>
<keyword evidence="2" id="KW-0479">Metal-binding</keyword>
<comment type="caution">
    <text evidence="6">The sequence shown here is derived from an EMBL/GenBank/DDBJ whole genome shotgun (WGS) entry which is preliminary data.</text>
</comment>
<dbReference type="PROSITE" id="PS51891">
    <property type="entry name" value="CENP_V_GFA"/>
    <property type="match status" value="1"/>
</dbReference>
<dbReference type="PANTHER" id="PTHR33337">
    <property type="entry name" value="GFA DOMAIN-CONTAINING PROTEIN"/>
    <property type="match status" value="1"/>
</dbReference>
<evidence type="ECO:0000256" key="2">
    <source>
        <dbReference type="ARBA" id="ARBA00022723"/>
    </source>
</evidence>
<feature type="non-terminal residue" evidence="6">
    <location>
        <position position="356"/>
    </location>
</feature>
<feature type="non-terminal residue" evidence="6">
    <location>
        <position position="1"/>
    </location>
</feature>
<evidence type="ECO:0000256" key="1">
    <source>
        <dbReference type="ARBA" id="ARBA00005495"/>
    </source>
</evidence>
<dbReference type="GO" id="GO:0046872">
    <property type="term" value="F:metal ion binding"/>
    <property type="evidence" value="ECO:0007669"/>
    <property type="project" value="UniProtKB-KW"/>
</dbReference>
<dbReference type="AlphaFoldDB" id="A0A1Y2DMV1"/>
<dbReference type="InterPro" id="IPR006913">
    <property type="entry name" value="CENP-V/GFA"/>
</dbReference>
<evidence type="ECO:0000256" key="3">
    <source>
        <dbReference type="ARBA" id="ARBA00022833"/>
    </source>
</evidence>
<organism evidence="6 7">
    <name type="scientific">Pseudomassariella vexata</name>
    <dbReference type="NCBI Taxonomy" id="1141098"/>
    <lineage>
        <taxon>Eukaryota</taxon>
        <taxon>Fungi</taxon>
        <taxon>Dikarya</taxon>
        <taxon>Ascomycota</taxon>
        <taxon>Pezizomycotina</taxon>
        <taxon>Sordariomycetes</taxon>
        <taxon>Xylariomycetidae</taxon>
        <taxon>Amphisphaeriales</taxon>
        <taxon>Pseudomassariaceae</taxon>
        <taxon>Pseudomassariella</taxon>
    </lineage>
</organism>
<reference evidence="6 7" key="1">
    <citation type="submission" date="2016-07" db="EMBL/GenBank/DDBJ databases">
        <title>Pervasive Adenine N6-methylation of Active Genes in Fungi.</title>
        <authorList>
            <consortium name="DOE Joint Genome Institute"/>
            <person name="Mondo S.J."/>
            <person name="Dannebaum R.O."/>
            <person name="Kuo R.C."/>
            <person name="Labutti K."/>
            <person name="Haridas S."/>
            <person name="Kuo A."/>
            <person name="Salamov A."/>
            <person name="Ahrendt S.R."/>
            <person name="Lipzen A."/>
            <person name="Sullivan W."/>
            <person name="Andreopoulos W.B."/>
            <person name="Clum A."/>
            <person name="Lindquist E."/>
            <person name="Daum C."/>
            <person name="Ramamoorthy G.K."/>
            <person name="Gryganskyi A."/>
            <person name="Culley D."/>
            <person name="Magnuson J.K."/>
            <person name="James T.Y."/>
            <person name="O'Malley M.A."/>
            <person name="Stajich J.E."/>
            <person name="Spatafora J.W."/>
            <person name="Visel A."/>
            <person name="Grigoriev I.V."/>
        </authorList>
    </citation>
    <scope>NUCLEOTIDE SEQUENCE [LARGE SCALE GENOMIC DNA]</scope>
    <source>
        <strain evidence="6 7">CBS 129021</strain>
    </source>
</reference>
<dbReference type="OrthoDB" id="5422068at2759"/>
<sequence>LYSITCHCGNASQAVTITHLGDEIALCHKTEERHITGVLCTSYETIDKPEKYDQLRQFTGSDGTRYWCGTCGCHVFLHEDKGGESVWLVPTGTLIGLDTHDEKRTVERMANTYACHNAVKSTVDGGLSSVSIVQSTHGSTSKGAQGDVLHLSCGCKKVQMRITRPNNVSSSCRAKFPDLLMPYHSSDPLAVQNQGHKAWWLRPADSSKPNKYLAGTCACLTCRLTSGFEIQNWAFVPRTNTTLYFDGSKKPIPLDFNSLSVKTSLGTYQSSKGDINAFRHFCLQCGATLFWRDAYRTDVIDVSVGLMDAPEGARAERWLDWCTYRVSFSKDAALGRTGKIAVPAKSLIQGLEEGIK</sequence>
<name>A0A1Y2DMV1_9PEZI</name>
<comment type="similarity">
    <text evidence="1">Belongs to the Gfa family.</text>
</comment>
<evidence type="ECO:0000259" key="5">
    <source>
        <dbReference type="PROSITE" id="PS51891"/>
    </source>
</evidence>
<dbReference type="InParanoid" id="A0A1Y2DMV1"/>
<gene>
    <name evidence="6" type="ORF">BCR38DRAFT_306178</name>
</gene>
<dbReference type="SUPFAM" id="SSF51316">
    <property type="entry name" value="Mss4-like"/>
    <property type="match status" value="1"/>
</dbReference>
<proteinExistence type="inferred from homology"/>
<evidence type="ECO:0000313" key="6">
    <source>
        <dbReference type="EMBL" id="ORY60623.1"/>
    </source>
</evidence>
<keyword evidence="4" id="KW-0456">Lyase</keyword>
<dbReference type="Gene3D" id="3.90.1590.10">
    <property type="entry name" value="glutathione-dependent formaldehyde- activating enzyme (gfa)"/>
    <property type="match status" value="2"/>
</dbReference>